<dbReference type="Proteomes" id="UP000214646">
    <property type="component" value="Unassembled WGS sequence"/>
</dbReference>
<proteinExistence type="predicted"/>
<keyword evidence="1" id="KW-0472">Membrane</keyword>
<evidence type="ECO:0000313" key="2">
    <source>
        <dbReference type="EMBL" id="OWK40312.1"/>
    </source>
</evidence>
<dbReference type="OrthoDB" id="273701at2"/>
<reference evidence="3" key="1">
    <citation type="submission" date="2017-06" db="EMBL/GenBank/DDBJ databases">
        <title>Genome analysis of Fimbriiglobus ruber SP5, the first member of the order Planctomycetales with confirmed chitinolytic capability.</title>
        <authorList>
            <person name="Ravin N.V."/>
            <person name="Rakitin A.L."/>
            <person name="Ivanova A.A."/>
            <person name="Beletsky A.V."/>
            <person name="Kulichevskaya I.S."/>
            <person name="Mardanov A.V."/>
            <person name="Dedysh S.N."/>
        </authorList>
    </citation>
    <scope>NUCLEOTIDE SEQUENCE [LARGE SCALE GENOMIC DNA]</scope>
    <source>
        <strain evidence="3">SP5</strain>
    </source>
</reference>
<keyword evidence="3" id="KW-1185">Reference proteome</keyword>
<organism evidence="2 3">
    <name type="scientific">Fimbriiglobus ruber</name>
    <dbReference type="NCBI Taxonomy" id="1908690"/>
    <lineage>
        <taxon>Bacteria</taxon>
        <taxon>Pseudomonadati</taxon>
        <taxon>Planctomycetota</taxon>
        <taxon>Planctomycetia</taxon>
        <taxon>Gemmatales</taxon>
        <taxon>Gemmataceae</taxon>
        <taxon>Fimbriiglobus</taxon>
    </lineage>
</organism>
<gene>
    <name evidence="2" type="ORF">FRUB_05231</name>
</gene>
<accession>A0A225DFP8</accession>
<dbReference type="RefSeq" id="WP_088256250.1">
    <property type="nucleotide sequence ID" value="NZ_NIDE01000008.1"/>
</dbReference>
<evidence type="ECO:0000313" key="3">
    <source>
        <dbReference type="Proteomes" id="UP000214646"/>
    </source>
</evidence>
<protein>
    <submittedName>
        <fullName evidence="2">Uncharacterized protein</fullName>
    </submittedName>
</protein>
<keyword evidence="1" id="KW-0812">Transmembrane</keyword>
<name>A0A225DFP8_9BACT</name>
<dbReference type="EMBL" id="NIDE01000008">
    <property type="protein sequence ID" value="OWK40312.1"/>
    <property type="molecule type" value="Genomic_DNA"/>
</dbReference>
<feature type="transmembrane region" description="Helical" evidence="1">
    <location>
        <begin position="110"/>
        <end position="133"/>
    </location>
</feature>
<dbReference type="AlphaFoldDB" id="A0A225DFP8"/>
<sequence length="142" mass="15749">MTELRVHELLQAAYVAGEVAPFDLAAERWGDESLSDAKTAADTLVSLRLAKFTDEGRTLLAPTNAGRYWALHGGFLAFLKEEPEKTAGKNRSSEAEALRANYMALRLKTFWWSFGMSVTGFVIAVLSMIVALCSGEIPHRWR</sequence>
<evidence type="ECO:0000256" key="1">
    <source>
        <dbReference type="SAM" id="Phobius"/>
    </source>
</evidence>
<keyword evidence="1" id="KW-1133">Transmembrane helix</keyword>
<comment type="caution">
    <text evidence="2">The sequence shown here is derived from an EMBL/GenBank/DDBJ whole genome shotgun (WGS) entry which is preliminary data.</text>
</comment>